<reference evidence="2" key="1">
    <citation type="journal article" date="2019" name="MBio">
        <title>Comparative genomics for the elucidation of multidrug resistance (MDR) in Candida lusitaniae.</title>
        <authorList>
            <person name="Kannan A."/>
            <person name="Asner S.A."/>
            <person name="Trachsel E."/>
            <person name="Kelly S."/>
            <person name="Parker J."/>
            <person name="Sanglard D."/>
        </authorList>
    </citation>
    <scope>NUCLEOTIDE SEQUENCE [LARGE SCALE GENOMIC DNA]</scope>
    <source>
        <strain evidence="2">P1</strain>
    </source>
</reference>
<organism evidence="1 2">
    <name type="scientific">Clavispora lusitaniae</name>
    <name type="common">Candida lusitaniae</name>
    <dbReference type="NCBI Taxonomy" id="36911"/>
    <lineage>
        <taxon>Eukaryota</taxon>
        <taxon>Fungi</taxon>
        <taxon>Dikarya</taxon>
        <taxon>Ascomycota</taxon>
        <taxon>Saccharomycotina</taxon>
        <taxon>Pichiomycetes</taxon>
        <taxon>Metschnikowiaceae</taxon>
        <taxon>Clavispora</taxon>
    </lineage>
</organism>
<proteinExistence type="predicted"/>
<sequence>MIVTPVSEVEGEFFKTWSPSMKSTSSNSCNSKNHIDTRDINSFYPSPVEDSEAFIPNNQPYSFLLVDDNEINLRIFRRMLLKLFPNASVRTVQESASVEISHRTLSHYHLIFLDIEMPIVTGTEIASKVRSSRELDQVGLIAVTTKYLCADLELYEKLGFDFTFRKPVEYPTNYILQKIEQVLQTRCGGRV</sequence>
<gene>
    <name evidence="1" type="ORF">EJF14_30815</name>
</gene>
<evidence type="ECO:0000313" key="1">
    <source>
        <dbReference type="EMBL" id="QFZ27828.1"/>
    </source>
</evidence>
<dbReference type="EMBL" id="CP038486">
    <property type="protein sequence ID" value="QFZ27828.1"/>
    <property type="molecule type" value="Genomic_DNA"/>
</dbReference>
<dbReference type="Proteomes" id="UP000326582">
    <property type="component" value="Chromosome 3"/>
</dbReference>
<keyword evidence="2" id="KW-1185">Reference proteome</keyword>
<name>A0ACD0WJV5_CLALS</name>
<protein>
    <submittedName>
        <fullName evidence="1">Stress response regulator</fullName>
    </submittedName>
</protein>
<accession>A0ACD0WJV5</accession>
<evidence type="ECO:0000313" key="2">
    <source>
        <dbReference type="Proteomes" id="UP000326582"/>
    </source>
</evidence>